<dbReference type="AlphaFoldDB" id="A0AAP0M3E1"/>
<reference evidence="2 3" key="1">
    <citation type="submission" date="2024-05" db="EMBL/GenBank/DDBJ databases">
        <title>Haplotype-resolved chromosome-level genome assembly of Huyou (Citrus changshanensis).</title>
        <authorList>
            <person name="Miao C."/>
            <person name="Chen W."/>
            <person name="Wu Y."/>
            <person name="Wang L."/>
            <person name="Zhao S."/>
            <person name="Grierson D."/>
            <person name="Xu C."/>
            <person name="Chen K."/>
        </authorList>
    </citation>
    <scope>NUCLEOTIDE SEQUENCE [LARGE SCALE GENOMIC DNA]</scope>
    <source>
        <strain evidence="2">01-14</strain>
        <tissue evidence="2">Leaf</tissue>
    </source>
</reference>
<evidence type="ECO:0000256" key="1">
    <source>
        <dbReference type="SAM" id="MobiDB-lite"/>
    </source>
</evidence>
<dbReference type="EMBL" id="JBCGBO010000006">
    <property type="protein sequence ID" value="KAK9194526.1"/>
    <property type="molecule type" value="Genomic_DNA"/>
</dbReference>
<evidence type="ECO:0000313" key="2">
    <source>
        <dbReference type="EMBL" id="KAK9194526.1"/>
    </source>
</evidence>
<comment type="caution">
    <text evidence="2">The sequence shown here is derived from an EMBL/GenBank/DDBJ whole genome shotgun (WGS) entry which is preliminary data.</text>
</comment>
<organism evidence="2 3">
    <name type="scientific">Citrus x changshan-huyou</name>
    <dbReference type="NCBI Taxonomy" id="2935761"/>
    <lineage>
        <taxon>Eukaryota</taxon>
        <taxon>Viridiplantae</taxon>
        <taxon>Streptophyta</taxon>
        <taxon>Embryophyta</taxon>
        <taxon>Tracheophyta</taxon>
        <taxon>Spermatophyta</taxon>
        <taxon>Magnoliopsida</taxon>
        <taxon>eudicotyledons</taxon>
        <taxon>Gunneridae</taxon>
        <taxon>Pentapetalae</taxon>
        <taxon>rosids</taxon>
        <taxon>malvids</taxon>
        <taxon>Sapindales</taxon>
        <taxon>Rutaceae</taxon>
        <taxon>Aurantioideae</taxon>
        <taxon>Citrus</taxon>
    </lineage>
</organism>
<keyword evidence="3" id="KW-1185">Reference proteome</keyword>
<protein>
    <submittedName>
        <fullName evidence="2">Uncharacterized protein</fullName>
    </submittedName>
</protein>
<gene>
    <name evidence="2" type="ORF">WN944_005233</name>
</gene>
<feature type="region of interest" description="Disordered" evidence="1">
    <location>
        <begin position="1"/>
        <end position="26"/>
    </location>
</feature>
<name>A0AAP0M3E1_9ROSI</name>
<accession>A0AAP0M3E1</accession>
<sequence>MSITKNNFSGSRGRSTLKNSAPKGTSPSIQHSLIMLPGMRCLLWLLVAQQCPETPFDILTDSTTPTAYSKQDLRIVILVSLFRFRKRYSQQQIVGGNLPLPWQLKSMFNFTSVTETKRDKRGGSSSRKIGGQSLIRDIGGKLEISMYG</sequence>
<dbReference type="Proteomes" id="UP001428341">
    <property type="component" value="Unassembled WGS sequence"/>
</dbReference>
<proteinExistence type="predicted"/>
<evidence type="ECO:0000313" key="3">
    <source>
        <dbReference type="Proteomes" id="UP001428341"/>
    </source>
</evidence>